<gene>
    <name evidence="2" type="ORF">GCM10023086_77470</name>
</gene>
<reference evidence="3" key="1">
    <citation type="journal article" date="2019" name="Int. J. Syst. Evol. Microbiol.">
        <title>The Global Catalogue of Microorganisms (GCM) 10K type strain sequencing project: providing services to taxonomists for standard genome sequencing and annotation.</title>
        <authorList>
            <consortium name="The Broad Institute Genomics Platform"/>
            <consortium name="The Broad Institute Genome Sequencing Center for Infectious Disease"/>
            <person name="Wu L."/>
            <person name="Ma J."/>
        </authorList>
    </citation>
    <scope>NUCLEOTIDE SEQUENCE [LARGE SCALE GENOMIC DNA]</scope>
    <source>
        <strain evidence="3">JCM 31290</strain>
    </source>
</reference>
<organism evidence="2 3">
    <name type="scientific">Streptomyces venetus</name>
    <dbReference type="NCBI Taxonomy" id="1701086"/>
    <lineage>
        <taxon>Bacteria</taxon>
        <taxon>Bacillati</taxon>
        <taxon>Actinomycetota</taxon>
        <taxon>Actinomycetes</taxon>
        <taxon>Kitasatosporales</taxon>
        <taxon>Streptomycetaceae</taxon>
        <taxon>Streptomyces</taxon>
    </lineage>
</organism>
<feature type="compositionally biased region" description="Low complexity" evidence="1">
    <location>
        <begin position="27"/>
        <end position="47"/>
    </location>
</feature>
<name>A0ABP8HMG1_9ACTN</name>
<proteinExistence type="predicted"/>
<protein>
    <submittedName>
        <fullName evidence="2">Uncharacterized protein</fullName>
    </submittedName>
</protein>
<accession>A0ABP8HMG1</accession>
<dbReference type="EMBL" id="BAABET010000029">
    <property type="protein sequence ID" value="GAA4341321.1"/>
    <property type="molecule type" value="Genomic_DNA"/>
</dbReference>
<sequence>MNDLGLASRLALLRFLERVRERDPARTASGSPTNSAASPSSASAKSGARLRPSG</sequence>
<comment type="caution">
    <text evidence="2">The sequence shown here is derived from an EMBL/GenBank/DDBJ whole genome shotgun (WGS) entry which is preliminary data.</text>
</comment>
<dbReference type="Proteomes" id="UP001501115">
    <property type="component" value="Unassembled WGS sequence"/>
</dbReference>
<feature type="region of interest" description="Disordered" evidence="1">
    <location>
        <begin position="20"/>
        <end position="54"/>
    </location>
</feature>
<evidence type="ECO:0000313" key="2">
    <source>
        <dbReference type="EMBL" id="GAA4341321.1"/>
    </source>
</evidence>
<evidence type="ECO:0000313" key="3">
    <source>
        <dbReference type="Proteomes" id="UP001501115"/>
    </source>
</evidence>
<keyword evidence="3" id="KW-1185">Reference proteome</keyword>
<evidence type="ECO:0000256" key="1">
    <source>
        <dbReference type="SAM" id="MobiDB-lite"/>
    </source>
</evidence>